<gene>
    <name evidence="1" type="ORF">NE237_012095</name>
</gene>
<protein>
    <recommendedName>
        <fullName evidence="3">F-box protein</fullName>
    </recommendedName>
</protein>
<organism evidence="1 2">
    <name type="scientific">Protea cynaroides</name>
    <dbReference type="NCBI Taxonomy" id="273540"/>
    <lineage>
        <taxon>Eukaryota</taxon>
        <taxon>Viridiplantae</taxon>
        <taxon>Streptophyta</taxon>
        <taxon>Embryophyta</taxon>
        <taxon>Tracheophyta</taxon>
        <taxon>Spermatophyta</taxon>
        <taxon>Magnoliopsida</taxon>
        <taxon>Proteales</taxon>
        <taxon>Proteaceae</taxon>
        <taxon>Protea</taxon>
    </lineage>
</organism>
<proteinExistence type="predicted"/>
<dbReference type="Proteomes" id="UP001141806">
    <property type="component" value="Unassembled WGS sequence"/>
</dbReference>
<dbReference type="OrthoDB" id="1918565at2759"/>
<dbReference type="Pfam" id="PF14299">
    <property type="entry name" value="PP2"/>
    <property type="match status" value="1"/>
</dbReference>
<dbReference type="AlphaFoldDB" id="A0A9Q0GW84"/>
<sequence>MISSFRNRRDGLSHLGVGMPEMGCRSGRTTQRGLQYVLSLTSLRDACRSSVVSSIFRSAADSDSVWESFLPSDIQLILSSLVSPSLPNFSSKKEQFLLLCDNPLLIHNGSKTFALDKWSGKKCFMIGTKGLSFASGGSLMYWNWPNLPESRFSVVAEFPRVCWLSIQGKMETKLLSPNTTYVAYLILMVMDAYGFEDDPVEVSVKLASFGCAEQGEVKSVYWRGDKETEAETEVPKDRGDGWDPHPLLLVVLGGQ</sequence>
<name>A0A9Q0GW84_9MAGN</name>
<dbReference type="SUPFAM" id="SSF81383">
    <property type="entry name" value="F-box domain"/>
    <property type="match status" value="1"/>
</dbReference>
<comment type="caution">
    <text evidence="1">The sequence shown here is derived from an EMBL/GenBank/DDBJ whole genome shotgun (WGS) entry which is preliminary data.</text>
</comment>
<dbReference type="CDD" id="cd22162">
    <property type="entry name" value="F-box_AtSKIP3-like"/>
    <property type="match status" value="1"/>
</dbReference>
<reference evidence="1" key="1">
    <citation type="journal article" date="2023" name="Plant J.">
        <title>The genome of the king protea, Protea cynaroides.</title>
        <authorList>
            <person name="Chang J."/>
            <person name="Duong T.A."/>
            <person name="Schoeman C."/>
            <person name="Ma X."/>
            <person name="Roodt D."/>
            <person name="Barker N."/>
            <person name="Li Z."/>
            <person name="Van de Peer Y."/>
            <person name="Mizrachi E."/>
        </authorList>
    </citation>
    <scope>NUCLEOTIDE SEQUENCE</scope>
    <source>
        <tissue evidence="1">Young leaves</tissue>
    </source>
</reference>
<dbReference type="InterPro" id="IPR025886">
    <property type="entry name" value="PP2-like"/>
</dbReference>
<evidence type="ECO:0000313" key="2">
    <source>
        <dbReference type="Proteomes" id="UP001141806"/>
    </source>
</evidence>
<dbReference type="PANTHER" id="PTHR32278">
    <property type="entry name" value="F-BOX DOMAIN-CONTAINING PROTEIN"/>
    <property type="match status" value="1"/>
</dbReference>
<dbReference type="PANTHER" id="PTHR32278:SF111">
    <property type="entry name" value="F-BOX PROTEIN PP2-B12-RELATED"/>
    <property type="match status" value="1"/>
</dbReference>
<keyword evidence="2" id="KW-1185">Reference proteome</keyword>
<dbReference type="InterPro" id="IPR036047">
    <property type="entry name" value="F-box-like_dom_sf"/>
</dbReference>
<accession>A0A9Q0GW84</accession>
<dbReference type="EMBL" id="JAMYWD010000011">
    <property type="protein sequence ID" value="KAJ4955312.1"/>
    <property type="molecule type" value="Genomic_DNA"/>
</dbReference>
<evidence type="ECO:0000313" key="1">
    <source>
        <dbReference type="EMBL" id="KAJ4955312.1"/>
    </source>
</evidence>
<evidence type="ECO:0008006" key="3">
    <source>
        <dbReference type="Google" id="ProtNLM"/>
    </source>
</evidence>